<sequence length="175" mass="18314">MRRMAAILVSLATLALIPITAPPALAEQGDLACTGNFQFNFTPPLTSTTTTADAEVRGGLVDCVSPNGNYTRLKSGVRTGFGTVNRPAGLESCSPVMTITEGAVLTWNTGEKSKFAITVNTDPSNGRITISAYFTSGPLAGDTANAFPIVLHTNGDCAVNGLSQLTSDLLEVFWE</sequence>
<protein>
    <recommendedName>
        <fullName evidence="4">Secreted protein</fullName>
    </recommendedName>
</protein>
<dbReference type="Proteomes" id="UP000294257">
    <property type="component" value="Unassembled WGS sequence"/>
</dbReference>
<dbReference type="RefSeq" id="WP_130344099.1">
    <property type="nucleotide sequence ID" value="NZ_SGWQ01000003.1"/>
</dbReference>
<keyword evidence="1" id="KW-0732">Signal</keyword>
<dbReference type="EMBL" id="SGWQ01000003">
    <property type="protein sequence ID" value="RZS41147.1"/>
    <property type="molecule type" value="Genomic_DNA"/>
</dbReference>
<evidence type="ECO:0000313" key="3">
    <source>
        <dbReference type="Proteomes" id="UP000294257"/>
    </source>
</evidence>
<evidence type="ECO:0000313" key="2">
    <source>
        <dbReference type="EMBL" id="RZS41147.1"/>
    </source>
</evidence>
<reference evidence="2 3" key="1">
    <citation type="submission" date="2019-02" db="EMBL/GenBank/DDBJ databases">
        <title>Genomic Encyclopedia of Type Strains, Phase IV (KMG-IV): sequencing the most valuable type-strain genomes for metagenomic binning, comparative biology and taxonomic classification.</title>
        <authorList>
            <person name="Goeker M."/>
        </authorList>
    </citation>
    <scope>NUCLEOTIDE SEQUENCE [LARGE SCALE GENOMIC DNA]</scope>
    <source>
        <strain evidence="2 3">DSM 101727</strain>
    </source>
</reference>
<feature type="chain" id="PRO_5020685987" description="Secreted protein" evidence="1">
    <location>
        <begin position="27"/>
        <end position="175"/>
    </location>
</feature>
<accession>A0A4Q7KWT9</accession>
<evidence type="ECO:0000256" key="1">
    <source>
        <dbReference type="SAM" id="SignalP"/>
    </source>
</evidence>
<comment type="caution">
    <text evidence="2">The sequence shown here is derived from an EMBL/GenBank/DDBJ whole genome shotgun (WGS) entry which is preliminary data.</text>
</comment>
<dbReference type="OrthoDB" id="3696309at2"/>
<keyword evidence="3" id="KW-1185">Reference proteome</keyword>
<proteinExistence type="predicted"/>
<dbReference type="AlphaFoldDB" id="A0A4Q7KWT9"/>
<name>A0A4Q7KWT9_9PSEU</name>
<organism evidence="2 3">
    <name type="scientific">Herbihabitans rhizosphaerae</name>
    <dbReference type="NCBI Taxonomy" id="1872711"/>
    <lineage>
        <taxon>Bacteria</taxon>
        <taxon>Bacillati</taxon>
        <taxon>Actinomycetota</taxon>
        <taxon>Actinomycetes</taxon>
        <taxon>Pseudonocardiales</taxon>
        <taxon>Pseudonocardiaceae</taxon>
        <taxon>Herbihabitans</taxon>
    </lineage>
</organism>
<gene>
    <name evidence="2" type="ORF">EV193_103467</name>
</gene>
<evidence type="ECO:0008006" key="4">
    <source>
        <dbReference type="Google" id="ProtNLM"/>
    </source>
</evidence>
<feature type="signal peptide" evidence="1">
    <location>
        <begin position="1"/>
        <end position="26"/>
    </location>
</feature>